<reference evidence="1 2" key="1">
    <citation type="journal article" date="2014" name="Nature">
        <title>An environmental bacterial taxon with a large and distinct metabolic repertoire.</title>
        <authorList>
            <person name="Wilson M.C."/>
            <person name="Mori T."/>
            <person name="Ruckert C."/>
            <person name="Uria A.R."/>
            <person name="Helf M.J."/>
            <person name="Takada K."/>
            <person name="Gernert C."/>
            <person name="Steffens U.A."/>
            <person name="Heycke N."/>
            <person name="Schmitt S."/>
            <person name="Rinke C."/>
            <person name="Helfrich E.J."/>
            <person name="Brachmann A.O."/>
            <person name="Gurgui C."/>
            <person name="Wakimoto T."/>
            <person name="Kracht M."/>
            <person name="Crusemann M."/>
            <person name="Hentschel U."/>
            <person name="Abe I."/>
            <person name="Matsunaga S."/>
            <person name="Kalinowski J."/>
            <person name="Takeyama H."/>
            <person name="Piel J."/>
        </authorList>
    </citation>
    <scope>NUCLEOTIDE SEQUENCE [LARGE SCALE GENOMIC DNA]</scope>
    <source>
        <strain evidence="2">TSY2</strain>
    </source>
</reference>
<keyword evidence="2" id="KW-1185">Reference proteome</keyword>
<organism evidence="1 2">
    <name type="scientific">Candidatus Entotheonella gemina</name>
    <dbReference type="NCBI Taxonomy" id="1429439"/>
    <lineage>
        <taxon>Bacteria</taxon>
        <taxon>Pseudomonadati</taxon>
        <taxon>Nitrospinota/Tectimicrobiota group</taxon>
        <taxon>Candidatus Tectimicrobiota</taxon>
        <taxon>Candidatus Entotheonellia</taxon>
        <taxon>Candidatus Entotheonellales</taxon>
        <taxon>Candidatus Entotheonellaceae</taxon>
        <taxon>Candidatus Entotheonella</taxon>
    </lineage>
</organism>
<dbReference type="AlphaFoldDB" id="W4LP10"/>
<evidence type="ECO:0000313" key="2">
    <source>
        <dbReference type="Proteomes" id="UP000019140"/>
    </source>
</evidence>
<evidence type="ECO:0000313" key="1">
    <source>
        <dbReference type="EMBL" id="ETW99146.1"/>
    </source>
</evidence>
<accession>W4LP10</accession>
<name>W4LP10_9BACT</name>
<proteinExistence type="predicted"/>
<evidence type="ECO:0008006" key="3">
    <source>
        <dbReference type="Google" id="ProtNLM"/>
    </source>
</evidence>
<dbReference type="HOGENOM" id="CLU_1523942_0_0_7"/>
<comment type="caution">
    <text evidence="1">The sequence shown here is derived from an EMBL/GenBank/DDBJ whole genome shotgun (WGS) entry which is preliminary data.</text>
</comment>
<protein>
    <recommendedName>
        <fullName evidence="3">EthD domain-containing protein</fullName>
    </recommendedName>
</protein>
<dbReference type="EMBL" id="AZHX01001870">
    <property type="protein sequence ID" value="ETW99146.1"/>
    <property type="molecule type" value="Genomic_DNA"/>
</dbReference>
<gene>
    <name evidence="1" type="ORF">ETSY2_41455</name>
</gene>
<sequence length="168" mass="18667">MIFMSQSGITDPKQQAAWDRWYLDHLQVMLTVDGIESAQRFELLQGHASPSLAIYSIASPEVFQDAYYLRIRGMGAWLPLIDREHYHRNLFTGLDIAPEVPDTGVLLVADRHEPEPMRAGSVWTWLEAAGLDRSTPYRGIAVVPSASALDVPGTDVASYRPVTGRLCA</sequence>
<dbReference type="Proteomes" id="UP000019140">
    <property type="component" value="Unassembled WGS sequence"/>
</dbReference>